<dbReference type="RefSeq" id="WP_377818058.1">
    <property type="nucleotide sequence ID" value="NZ_JBHSLU010000161.1"/>
</dbReference>
<evidence type="ECO:0000313" key="1">
    <source>
        <dbReference type="EMBL" id="MFC5509303.1"/>
    </source>
</evidence>
<sequence>MTDLRTTRRFDLAVEAAAIAFHDELRDKKFLRWETSTEEYRNGVRQLVRPAAVAAIEEFATNFARSEDTLCSTCGGGPKGEYHRAGCELRFGQKET</sequence>
<gene>
    <name evidence="1" type="ORF">ACFPN9_29240</name>
</gene>
<comment type="caution">
    <text evidence="1">The sequence shown here is derived from an EMBL/GenBank/DDBJ whole genome shotgun (WGS) entry which is preliminary data.</text>
</comment>
<protein>
    <submittedName>
        <fullName evidence="1">Uncharacterized protein</fullName>
    </submittedName>
</protein>
<accession>A0ABW0PBM1</accession>
<keyword evidence="2" id="KW-1185">Reference proteome</keyword>
<proteinExistence type="predicted"/>
<reference evidence="2" key="1">
    <citation type="journal article" date="2019" name="Int. J. Syst. Evol. Microbiol.">
        <title>The Global Catalogue of Microorganisms (GCM) 10K type strain sequencing project: providing services to taxonomists for standard genome sequencing and annotation.</title>
        <authorList>
            <consortium name="The Broad Institute Genomics Platform"/>
            <consortium name="The Broad Institute Genome Sequencing Center for Infectious Disease"/>
            <person name="Wu L."/>
            <person name="Ma J."/>
        </authorList>
    </citation>
    <scope>NUCLEOTIDE SEQUENCE [LARGE SCALE GENOMIC DNA]</scope>
    <source>
        <strain evidence="2">CCUG 43117</strain>
    </source>
</reference>
<organism evidence="1 2">
    <name type="scientific">Bosea massiliensis</name>
    <dbReference type="NCBI Taxonomy" id="151419"/>
    <lineage>
        <taxon>Bacteria</taxon>
        <taxon>Pseudomonadati</taxon>
        <taxon>Pseudomonadota</taxon>
        <taxon>Alphaproteobacteria</taxon>
        <taxon>Hyphomicrobiales</taxon>
        <taxon>Boseaceae</taxon>
        <taxon>Bosea</taxon>
    </lineage>
</organism>
<dbReference type="EMBL" id="JBHSLU010000161">
    <property type="protein sequence ID" value="MFC5509303.1"/>
    <property type="molecule type" value="Genomic_DNA"/>
</dbReference>
<dbReference type="Proteomes" id="UP001596060">
    <property type="component" value="Unassembled WGS sequence"/>
</dbReference>
<evidence type="ECO:0000313" key="2">
    <source>
        <dbReference type="Proteomes" id="UP001596060"/>
    </source>
</evidence>
<name>A0ABW0PBM1_9HYPH</name>